<evidence type="ECO:0000256" key="6">
    <source>
        <dbReference type="ARBA" id="ARBA00022741"/>
    </source>
</evidence>
<comment type="pathway">
    <text evidence="2 10">Carbohydrate degradation; glycolysis; pyruvate from D-glyceraldehyde 3-phosphate: step 2/5.</text>
</comment>
<feature type="binding site" evidence="10">
    <location>
        <position position="296"/>
    </location>
    <ligand>
        <name>ATP</name>
        <dbReference type="ChEBI" id="CHEBI:30616"/>
    </ligand>
</feature>
<dbReference type="SUPFAM" id="SSF53748">
    <property type="entry name" value="Phosphoglycerate kinase"/>
    <property type="match status" value="1"/>
</dbReference>
<dbReference type="InterPro" id="IPR015911">
    <property type="entry name" value="Phosphoglycerate_kinase_CS"/>
</dbReference>
<feature type="binding site" evidence="10">
    <location>
        <position position="125"/>
    </location>
    <ligand>
        <name>substrate</name>
    </ligand>
</feature>
<comment type="subunit">
    <text evidence="10">Monomer.</text>
</comment>
<reference evidence="12 13" key="1">
    <citation type="submission" date="2022-06" db="EMBL/GenBank/DDBJ databases">
        <title>Isolation of gut microbiota from human fecal samples.</title>
        <authorList>
            <person name="Pamer E.G."/>
            <person name="Barat B."/>
            <person name="Waligurski E."/>
            <person name="Medina S."/>
            <person name="Paddock L."/>
            <person name="Mostad J."/>
        </authorList>
    </citation>
    <scope>NUCLEOTIDE SEQUENCE [LARGE SCALE GENOMIC DNA]</scope>
    <source>
        <strain evidence="12 13">DFI.6.1</strain>
    </source>
</reference>
<dbReference type="HAMAP" id="MF_00145">
    <property type="entry name" value="Phosphoglyc_kinase"/>
    <property type="match status" value="1"/>
</dbReference>
<dbReference type="InterPro" id="IPR001576">
    <property type="entry name" value="Phosphoglycerate_kinase"/>
</dbReference>
<dbReference type="Pfam" id="PF00162">
    <property type="entry name" value="PGK"/>
    <property type="match status" value="1"/>
</dbReference>
<dbReference type="PANTHER" id="PTHR11406">
    <property type="entry name" value="PHOSPHOGLYCERATE KINASE"/>
    <property type="match status" value="1"/>
</dbReference>
<gene>
    <name evidence="10" type="primary">pgk</name>
    <name evidence="12" type="ORF">NE663_10565</name>
</gene>
<feature type="binding site" evidence="10">
    <location>
        <begin position="59"/>
        <end position="62"/>
    </location>
    <ligand>
        <name>substrate</name>
    </ligand>
</feature>
<dbReference type="InterPro" id="IPR015824">
    <property type="entry name" value="Phosphoglycerate_kinase_N"/>
</dbReference>
<keyword evidence="6 10" id="KW-0547">Nucleotide-binding</keyword>
<keyword evidence="13" id="KW-1185">Reference proteome</keyword>
<dbReference type="EC" id="2.7.2.3" evidence="3 10"/>
<evidence type="ECO:0000313" key="12">
    <source>
        <dbReference type="EMBL" id="MCQ5122692.1"/>
    </source>
</evidence>
<protein>
    <recommendedName>
        <fullName evidence="4 10">Phosphoglycerate kinase</fullName>
        <ecNumber evidence="3 10">2.7.2.3</ecNumber>
    </recommendedName>
</protein>
<keyword evidence="8 10" id="KW-0067">ATP-binding</keyword>
<dbReference type="PROSITE" id="PS00111">
    <property type="entry name" value="PGLYCERATE_KINASE"/>
    <property type="match status" value="1"/>
</dbReference>
<comment type="catalytic activity">
    <reaction evidence="1 10 11">
        <text>(2R)-3-phosphoglycerate + ATP = (2R)-3-phospho-glyceroyl phosphate + ADP</text>
        <dbReference type="Rhea" id="RHEA:14801"/>
        <dbReference type="ChEBI" id="CHEBI:30616"/>
        <dbReference type="ChEBI" id="CHEBI:57604"/>
        <dbReference type="ChEBI" id="CHEBI:58272"/>
        <dbReference type="ChEBI" id="CHEBI:456216"/>
        <dbReference type="EC" id="2.7.2.3"/>
    </reaction>
</comment>
<comment type="caution">
    <text evidence="12">The sequence shown here is derived from an EMBL/GenBank/DDBJ whole genome shotgun (WGS) entry which is preliminary data.</text>
</comment>
<dbReference type="PANTHER" id="PTHR11406:SF23">
    <property type="entry name" value="PHOSPHOGLYCERATE KINASE 1, CHLOROPLASTIC-RELATED"/>
    <property type="match status" value="1"/>
</dbReference>
<dbReference type="RefSeq" id="WP_102268000.1">
    <property type="nucleotide sequence ID" value="NZ_CALVCM010000025.1"/>
</dbReference>
<proteinExistence type="inferred from homology"/>
<dbReference type="PRINTS" id="PR00477">
    <property type="entry name" value="PHGLYCKINASE"/>
</dbReference>
<feature type="binding site" evidence="10">
    <location>
        <position position="327"/>
    </location>
    <ligand>
        <name>ATP</name>
        <dbReference type="ChEBI" id="CHEBI:30616"/>
    </ligand>
</feature>
<dbReference type="CDD" id="cd00318">
    <property type="entry name" value="Phosphoglycerate_kinase"/>
    <property type="match status" value="1"/>
</dbReference>
<keyword evidence="10" id="KW-0963">Cytoplasm</keyword>
<comment type="subcellular location">
    <subcellularLocation>
        <location evidence="10">Cytoplasm</location>
    </subcellularLocation>
</comment>
<keyword evidence="9 10" id="KW-0324">Glycolysis</keyword>
<dbReference type="Gene3D" id="3.40.50.1260">
    <property type="entry name" value="Phosphoglycerate kinase, N-terminal domain"/>
    <property type="match status" value="2"/>
</dbReference>
<evidence type="ECO:0000256" key="4">
    <source>
        <dbReference type="ARBA" id="ARBA00016471"/>
    </source>
</evidence>
<dbReference type="EMBL" id="JANGCH010000025">
    <property type="protein sequence ID" value="MCQ5122692.1"/>
    <property type="molecule type" value="Genomic_DNA"/>
</dbReference>
<keyword evidence="5 10" id="KW-0808">Transferase</keyword>
<feature type="binding site" evidence="10">
    <location>
        <begin position="21"/>
        <end position="23"/>
    </location>
    <ligand>
        <name>substrate</name>
    </ligand>
</feature>
<feature type="binding site" evidence="10">
    <location>
        <position position="36"/>
    </location>
    <ligand>
        <name>substrate</name>
    </ligand>
</feature>
<feature type="binding site" evidence="10">
    <location>
        <position position="208"/>
    </location>
    <ligand>
        <name>ATP</name>
        <dbReference type="ChEBI" id="CHEBI:30616"/>
    </ligand>
</feature>
<organism evidence="12 13">
    <name type="scientific">Massilicoli timonensis</name>
    <dbReference type="NCBI Taxonomy" id="2015901"/>
    <lineage>
        <taxon>Bacteria</taxon>
        <taxon>Bacillati</taxon>
        <taxon>Bacillota</taxon>
        <taxon>Erysipelotrichia</taxon>
        <taxon>Erysipelotrichales</taxon>
        <taxon>Erysipelotrichaceae</taxon>
        <taxon>Massilicoli</taxon>
    </lineage>
</organism>
<comment type="similarity">
    <text evidence="10 11">Belongs to the phosphoglycerate kinase family.</text>
</comment>
<evidence type="ECO:0000256" key="8">
    <source>
        <dbReference type="ARBA" id="ARBA00022840"/>
    </source>
</evidence>
<evidence type="ECO:0000256" key="1">
    <source>
        <dbReference type="ARBA" id="ARBA00000642"/>
    </source>
</evidence>
<feature type="binding site" evidence="10">
    <location>
        <begin position="354"/>
        <end position="357"/>
    </location>
    <ligand>
        <name>ATP</name>
        <dbReference type="ChEBI" id="CHEBI:30616"/>
    </ligand>
</feature>
<evidence type="ECO:0000256" key="3">
    <source>
        <dbReference type="ARBA" id="ARBA00013061"/>
    </source>
</evidence>
<name>A0ABT1SNI0_9FIRM</name>
<dbReference type="GO" id="GO:0016301">
    <property type="term" value="F:kinase activity"/>
    <property type="evidence" value="ECO:0007669"/>
    <property type="project" value="UniProtKB-KW"/>
</dbReference>
<evidence type="ECO:0000313" key="13">
    <source>
        <dbReference type="Proteomes" id="UP001524435"/>
    </source>
</evidence>
<accession>A0ABT1SNI0</accession>
<dbReference type="InterPro" id="IPR036043">
    <property type="entry name" value="Phosphoglycerate_kinase_sf"/>
</dbReference>
<evidence type="ECO:0000256" key="10">
    <source>
        <dbReference type="HAMAP-Rule" id="MF_00145"/>
    </source>
</evidence>
<sequence>MAKRTVKDLDVAGKRVIVRVDFNVPRKGDEITNDNRIVQALPTINYLVENKAKVILMSHLGKVNHKDPEKTEADKAKNNMACVGKRLGELVDTKVTFVPVTRGEELEKAVAEMNDGEIVLMQNTRYEKGESKNDPELAKYWASLGDLFVEDAFGSVHRAHASTAGIPSLLPNALGFLVEKEVSMLEKAVKTPEHPFVAIIGGAKVSDKIAVVDNLLKIADKVLIGGGMAYTFMVAQGGKVGTSLLEEDKVELAKEYLAKAGGKLVLPVDNVCADAFSEEANKMVCKSGEIPDDYMGLDIGPETIELFKKELAGAKTVVWNGPMGVFEMPTYAKGTLEVCTAISELPGAMTVIGGGDSAAAAIQLGFKEKFSHISTGGGASLEFMEGKELPGIAVIGDK</sequence>
<evidence type="ECO:0000256" key="5">
    <source>
        <dbReference type="ARBA" id="ARBA00022679"/>
    </source>
</evidence>
<evidence type="ECO:0000256" key="11">
    <source>
        <dbReference type="RuleBase" id="RU000532"/>
    </source>
</evidence>
<feature type="binding site" evidence="10">
    <location>
        <position position="158"/>
    </location>
    <ligand>
        <name>substrate</name>
    </ligand>
</feature>
<evidence type="ECO:0000256" key="9">
    <source>
        <dbReference type="ARBA" id="ARBA00023152"/>
    </source>
</evidence>
<evidence type="ECO:0000256" key="2">
    <source>
        <dbReference type="ARBA" id="ARBA00004838"/>
    </source>
</evidence>
<keyword evidence="7 10" id="KW-0418">Kinase</keyword>
<dbReference type="PIRSF" id="PIRSF000724">
    <property type="entry name" value="Pgk"/>
    <property type="match status" value="1"/>
</dbReference>
<evidence type="ECO:0000256" key="7">
    <source>
        <dbReference type="ARBA" id="ARBA00022777"/>
    </source>
</evidence>
<dbReference type="Proteomes" id="UP001524435">
    <property type="component" value="Unassembled WGS sequence"/>
</dbReference>